<organism evidence="1 2">
    <name type="scientific">Bacillus thuringiensis serovar kumamotoensis</name>
    <dbReference type="NCBI Taxonomy" id="132267"/>
    <lineage>
        <taxon>Bacteria</taxon>
        <taxon>Bacillati</taxon>
        <taxon>Bacillota</taxon>
        <taxon>Bacilli</taxon>
        <taxon>Bacillales</taxon>
        <taxon>Bacillaceae</taxon>
        <taxon>Bacillus</taxon>
        <taxon>Bacillus cereus group</taxon>
    </lineage>
</organism>
<dbReference type="Gene3D" id="2.40.50.480">
    <property type="match status" value="1"/>
</dbReference>
<reference evidence="1 2" key="1">
    <citation type="submission" date="2016-10" db="EMBL/GenBank/DDBJ databases">
        <title>Comparative genomics of Bacillus thuringiensis reveals a path to pathogens against multiple invertebrate hosts.</title>
        <authorList>
            <person name="Zheng J."/>
            <person name="Gao Q."/>
            <person name="Liu H."/>
            <person name="Peng D."/>
            <person name="Ruan L."/>
            <person name="Sun M."/>
        </authorList>
    </citation>
    <scope>NUCLEOTIDE SEQUENCE [LARGE SCALE GENOMIC DNA]</scope>
    <source>
        <strain evidence="1">BGSC 4W1</strain>
    </source>
</reference>
<dbReference type="EMBL" id="NFEH01000035">
    <property type="protein sequence ID" value="OTZ77701.1"/>
    <property type="molecule type" value="Genomic_DNA"/>
</dbReference>
<name>A0A9X6JT03_BACUK</name>
<sequence length="39" mass="4597">MGKNYTYKLVGYDKEDKEKELEFFAPKNLRKACNLVTLV</sequence>
<dbReference type="AlphaFoldDB" id="A0A9X6JT03"/>
<dbReference type="InterPro" id="IPR036166">
    <property type="entry name" value="YxeA-like_sf"/>
</dbReference>
<comment type="caution">
    <text evidence="1">The sequence shown here is derived from an EMBL/GenBank/DDBJ whole genome shotgun (WGS) entry which is preliminary data.</text>
</comment>
<evidence type="ECO:0000313" key="2">
    <source>
        <dbReference type="Proteomes" id="UP000195087"/>
    </source>
</evidence>
<protein>
    <recommendedName>
        <fullName evidence="3">DUF1093 domain-containing protein</fullName>
    </recommendedName>
</protein>
<accession>A0A9X6JT03</accession>
<evidence type="ECO:0000313" key="1">
    <source>
        <dbReference type="EMBL" id="OTZ77701.1"/>
    </source>
</evidence>
<gene>
    <name evidence="1" type="ORF">BK769_04895</name>
</gene>
<proteinExistence type="predicted"/>
<dbReference type="SUPFAM" id="SSF159121">
    <property type="entry name" value="BC4932-like"/>
    <property type="match status" value="1"/>
</dbReference>
<dbReference type="Proteomes" id="UP000195087">
    <property type="component" value="Unassembled WGS sequence"/>
</dbReference>
<evidence type="ECO:0008006" key="3">
    <source>
        <dbReference type="Google" id="ProtNLM"/>
    </source>
</evidence>